<evidence type="ECO:0008006" key="4">
    <source>
        <dbReference type="Google" id="ProtNLM"/>
    </source>
</evidence>
<proteinExistence type="predicted"/>
<dbReference type="EMBL" id="JABBKX010000002">
    <property type="protein sequence ID" value="NMJ41041.1"/>
    <property type="molecule type" value="Genomic_DNA"/>
</dbReference>
<keyword evidence="3" id="KW-1185">Reference proteome</keyword>
<dbReference type="Proteomes" id="UP000548582">
    <property type="component" value="Unassembled WGS sequence"/>
</dbReference>
<accession>A0A848E9A5</accession>
<evidence type="ECO:0000256" key="1">
    <source>
        <dbReference type="SAM" id="Phobius"/>
    </source>
</evidence>
<keyword evidence="1" id="KW-0812">Transmembrane</keyword>
<feature type="transmembrane region" description="Helical" evidence="1">
    <location>
        <begin position="12"/>
        <end position="33"/>
    </location>
</feature>
<keyword evidence="1" id="KW-1133">Transmembrane helix</keyword>
<comment type="caution">
    <text evidence="2">The sequence shown here is derived from an EMBL/GenBank/DDBJ whole genome shotgun (WGS) entry which is preliminary data.</text>
</comment>
<gene>
    <name evidence="2" type="ORF">GWK16_07310</name>
</gene>
<evidence type="ECO:0000313" key="3">
    <source>
        <dbReference type="Proteomes" id="UP000548582"/>
    </source>
</evidence>
<organism evidence="2 3">
    <name type="scientific">Neoroseomonas marina</name>
    <dbReference type="NCBI Taxonomy" id="1232220"/>
    <lineage>
        <taxon>Bacteria</taxon>
        <taxon>Pseudomonadati</taxon>
        <taxon>Pseudomonadota</taxon>
        <taxon>Alphaproteobacteria</taxon>
        <taxon>Acetobacterales</taxon>
        <taxon>Acetobacteraceae</taxon>
        <taxon>Neoroseomonas</taxon>
    </lineage>
</organism>
<sequence>MRMPFLRAALEGLMVVVPIGAVVLLVLGILHSLRDATAPLAGEFVHPMVMGIVLFVALCLLVGFIVRSAIGRTARRALEATLFEKIPGYRLARAFTAEGPLGGGDDRPMRPALVAFDDAQCPALVMDSLADGRFVVFLPGSPTSMSGALHVFAPDRVTLLDVPLLPFLKAISSWGVGLAALIESAPAERGNPPGGA</sequence>
<keyword evidence="1" id="KW-0472">Membrane</keyword>
<protein>
    <recommendedName>
        <fullName evidence="4">DUF502 domain-containing protein</fullName>
    </recommendedName>
</protein>
<dbReference type="RefSeq" id="WP_170053284.1">
    <property type="nucleotide sequence ID" value="NZ_JABBKX010000002.1"/>
</dbReference>
<feature type="transmembrane region" description="Helical" evidence="1">
    <location>
        <begin position="45"/>
        <end position="66"/>
    </location>
</feature>
<evidence type="ECO:0000313" key="2">
    <source>
        <dbReference type="EMBL" id="NMJ41041.1"/>
    </source>
</evidence>
<dbReference type="AlphaFoldDB" id="A0A848E9A5"/>
<name>A0A848E9A5_9PROT</name>
<reference evidence="2 3" key="1">
    <citation type="submission" date="2020-03" db="EMBL/GenBank/DDBJ databases">
        <authorList>
            <person name="Sun Q."/>
        </authorList>
    </citation>
    <scope>NUCLEOTIDE SEQUENCE [LARGE SCALE GENOMIC DNA]</scope>
    <source>
        <strain evidence="2 3">JC162</strain>
    </source>
</reference>